<organism evidence="4 5">
    <name type="scientific">Lihuaxuella thermophila</name>
    <dbReference type="NCBI Taxonomy" id="1173111"/>
    <lineage>
        <taxon>Bacteria</taxon>
        <taxon>Bacillati</taxon>
        <taxon>Bacillota</taxon>
        <taxon>Bacilli</taxon>
        <taxon>Bacillales</taxon>
        <taxon>Thermoactinomycetaceae</taxon>
        <taxon>Lihuaxuella</taxon>
    </lineage>
</organism>
<dbReference type="Pfam" id="PF11611">
    <property type="entry name" value="DUF4352"/>
    <property type="match status" value="1"/>
</dbReference>
<dbReference type="Proteomes" id="UP000199695">
    <property type="component" value="Unassembled WGS sequence"/>
</dbReference>
<dbReference type="InterPro" id="IPR029050">
    <property type="entry name" value="Immunoprotect_excell_Ig-like"/>
</dbReference>
<protein>
    <recommendedName>
        <fullName evidence="3">DUF4352 domain-containing protein</fullName>
    </recommendedName>
</protein>
<evidence type="ECO:0000313" key="5">
    <source>
        <dbReference type="Proteomes" id="UP000199695"/>
    </source>
</evidence>
<evidence type="ECO:0000256" key="1">
    <source>
        <dbReference type="ARBA" id="ARBA00022729"/>
    </source>
</evidence>
<evidence type="ECO:0000256" key="2">
    <source>
        <dbReference type="SAM" id="SignalP"/>
    </source>
</evidence>
<dbReference type="OrthoDB" id="9870471at2"/>
<dbReference type="EMBL" id="FOCQ01000018">
    <property type="protein sequence ID" value="SEN70108.1"/>
    <property type="molecule type" value="Genomic_DNA"/>
</dbReference>
<reference evidence="4 5" key="1">
    <citation type="submission" date="2016-10" db="EMBL/GenBank/DDBJ databases">
        <authorList>
            <person name="de Groot N.N."/>
        </authorList>
    </citation>
    <scope>NUCLEOTIDE SEQUENCE [LARGE SCALE GENOMIC DNA]</scope>
    <source>
        <strain evidence="4 5">DSM 46701</strain>
    </source>
</reference>
<accession>A0A1H8IR02</accession>
<evidence type="ECO:0000259" key="3">
    <source>
        <dbReference type="Pfam" id="PF11611"/>
    </source>
</evidence>
<keyword evidence="1 2" id="KW-0732">Signal</keyword>
<name>A0A1H8IR02_9BACL</name>
<dbReference type="RefSeq" id="WP_089972388.1">
    <property type="nucleotide sequence ID" value="NZ_FOCQ01000018.1"/>
</dbReference>
<dbReference type="Gene3D" id="2.60.40.1240">
    <property type="match status" value="1"/>
</dbReference>
<proteinExistence type="predicted"/>
<sequence>MKSKLLLVTLISIFTLTGCTISIGQPAPASNDANTQNAANNQNTSAANNQNAQNAANNQNATNQSQGSSDVGQTKTVGDLTVTVNAVREVSGNDTSQPKNGKYIVIDASITNNGDQTRAVYADDATLTDANGLKAEAQYSPYGITELNYVTTTLPGHSKVPRGVLVFDTSGSGPYTLTITQNGSSATWKIQP</sequence>
<feature type="signal peptide" evidence="2">
    <location>
        <begin position="1"/>
        <end position="24"/>
    </location>
</feature>
<dbReference type="AlphaFoldDB" id="A0A1H8IR02"/>
<evidence type="ECO:0000313" key="4">
    <source>
        <dbReference type="EMBL" id="SEN70108.1"/>
    </source>
</evidence>
<dbReference type="PROSITE" id="PS51257">
    <property type="entry name" value="PROKAR_LIPOPROTEIN"/>
    <property type="match status" value="1"/>
</dbReference>
<keyword evidence="5" id="KW-1185">Reference proteome</keyword>
<feature type="domain" description="DUF4352" evidence="3">
    <location>
        <begin position="70"/>
        <end position="182"/>
    </location>
</feature>
<dbReference type="InterPro" id="IPR029051">
    <property type="entry name" value="DUF4352"/>
</dbReference>
<feature type="chain" id="PRO_5039727009" description="DUF4352 domain-containing protein" evidence="2">
    <location>
        <begin position="25"/>
        <end position="192"/>
    </location>
</feature>
<gene>
    <name evidence="4" type="ORF">SAMN05444955_11868</name>
</gene>